<proteinExistence type="inferred from homology"/>
<feature type="repeat" description="WD" evidence="9">
    <location>
        <begin position="62"/>
        <end position="104"/>
    </location>
</feature>
<dbReference type="GO" id="GO:0016567">
    <property type="term" value="P:protein ubiquitination"/>
    <property type="evidence" value="ECO:0007669"/>
    <property type="project" value="UniProtKB-UniPathway"/>
</dbReference>
<feature type="repeat" description="WD" evidence="9">
    <location>
        <begin position="279"/>
        <end position="310"/>
    </location>
</feature>
<dbReference type="Pfam" id="PF00400">
    <property type="entry name" value="WD40"/>
    <property type="match status" value="4"/>
</dbReference>
<dbReference type="SMART" id="SM00320">
    <property type="entry name" value="WD40"/>
    <property type="match status" value="7"/>
</dbReference>
<evidence type="ECO:0000256" key="8">
    <source>
        <dbReference type="ARBA" id="ARBA00032239"/>
    </source>
</evidence>
<evidence type="ECO:0000256" key="3">
    <source>
        <dbReference type="ARBA" id="ARBA00021762"/>
    </source>
</evidence>
<dbReference type="PANTHER" id="PTHR22851:SF0">
    <property type="entry name" value="DDB1- AND CUL4-ASSOCIATED FACTOR 13"/>
    <property type="match status" value="1"/>
</dbReference>
<dbReference type="InterPro" id="IPR001680">
    <property type="entry name" value="WD40_rpt"/>
</dbReference>
<dbReference type="STRING" id="400682.A0A1X7VU14"/>
<evidence type="ECO:0000256" key="1">
    <source>
        <dbReference type="ARBA" id="ARBA00004604"/>
    </source>
</evidence>
<feature type="repeat" description="WD" evidence="9">
    <location>
        <begin position="105"/>
        <end position="137"/>
    </location>
</feature>
<reference evidence="12" key="1">
    <citation type="journal article" date="2010" name="Nature">
        <title>The Amphimedon queenslandica genome and the evolution of animal complexity.</title>
        <authorList>
            <person name="Srivastava M."/>
            <person name="Simakov O."/>
            <person name="Chapman J."/>
            <person name="Fahey B."/>
            <person name="Gauthier M.E."/>
            <person name="Mitros T."/>
            <person name="Richards G.S."/>
            <person name="Conaco C."/>
            <person name="Dacre M."/>
            <person name="Hellsten U."/>
            <person name="Larroux C."/>
            <person name="Putnam N.H."/>
            <person name="Stanke M."/>
            <person name="Adamska M."/>
            <person name="Darling A."/>
            <person name="Degnan S.M."/>
            <person name="Oakley T.H."/>
            <person name="Plachetzki D.C."/>
            <person name="Zhai Y."/>
            <person name="Adamski M."/>
            <person name="Calcino A."/>
            <person name="Cummins S.F."/>
            <person name="Goodstein D.M."/>
            <person name="Harris C."/>
            <person name="Jackson D.J."/>
            <person name="Leys S.P."/>
            <person name="Shu S."/>
            <person name="Woodcroft B.J."/>
            <person name="Vervoort M."/>
            <person name="Kosik K.S."/>
            <person name="Manning G."/>
            <person name="Degnan B.M."/>
            <person name="Rokhsar D.S."/>
        </authorList>
    </citation>
    <scope>NUCLEOTIDE SEQUENCE [LARGE SCALE GENOMIC DNA]</scope>
</reference>
<dbReference type="InterPro" id="IPR007287">
    <property type="entry name" value="Sof1"/>
</dbReference>
<dbReference type="OMA" id="EDHNAYI"/>
<feature type="domain" description="Sof1-like protein" evidence="10">
    <location>
        <begin position="355"/>
        <end position="440"/>
    </location>
</feature>
<dbReference type="InterPro" id="IPR036322">
    <property type="entry name" value="WD40_repeat_dom_sf"/>
</dbReference>
<evidence type="ECO:0000256" key="5">
    <source>
        <dbReference type="ARBA" id="ARBA00022737"/>
    </source>
</evidence>
<dbReference type="eggNOG" id="KOG0268">
    <property type="taxonomic scope" value="Eukaryota"/>
</dbReference>
<keyword evidence="4 9" id="KW-0853">WD repeat</keyword>
<dbReference type="InterPro" id="IPR020472">
    <property type="entry name" value="WD40_PAC1"/>
</dbReference>
<dbReference type="SUPFAM" id="SSF50978">
    <property type="entry name" value="WD40 repeat-like"/>
    <property type="match status" value="1"/>
</dbReference>
<dbReference type="FunCoup" id="A0A1X7VU14">
    <property type="interactions" value="957"/>
</dbReference>
<dbReference type="FunFam" id="2.130.10.10:FF:000132">
    <property type="entry name" value="DDB1- and CUL4-associated factor 13"/>
    <property type="match status" value="1"/>
</dbReference>
<dbReference type="EnsemblMetazoa" id="Aqu2.1.43836_001">
    <property type="protein sequence ID" value="Aqu2.1.43836_001"/>
    <property type="gene ID" value="Aqu2.1.43836"/>
</dbReference>
<organism evidence="11">
    <name type="scientific">Amphimedon queenslandica</name>
    <name type="common">Sponge</name>
    <dbReference type="NCBI Taxonomy" id="400682"/>
    <lineage>
        <taxon>Eukaryota</taxon>
        <taxon>Metazoa</taxon>
        <taxon>Porifera</taxon>
        <taxon>Demospongiae</taxon>
        <taxon>Heteroscleromorpha</taxon>
        <taxon>Haplosclerida</taxon>
        <taxon>Niphatidae</taxon>
        <taxon>Amphimedon</taxon>
    </lineage>
</organism>
<dbReference type="PANTHER" id="PTHR22851">
    <property type="entry name" value="U3 SMALL NUCLEOLAR RNA U3 SNORNA ASSOCIATED PROTEIN"/>
    <property type="match status" value="1"/>
</dbReference>
<accession>A0A1X7VU14</accession>
<evidence type="ECO:0000256" key="6">
    <source>
        <dbReference type="ARBA" id="ARBA00023242"/>
    </source>
</evidence>
<name>A0A1X7VU14_AMPQE</name>
<evidence type="ECO:0000313" key="12">
    <source>
        <dbReference type="Proteomes" id="UP000007879"/>
    </source>
</evidence>
<gene>
    <name evidence="11" type="primary">100640650</name>
</gene>
<dbReference type="InterPro" id="IPR019775">
    <property type="entry name" value="WD40_repeat_CS"/>
</dbReference>
<dbReference type="PROSITE" id="PS50294">
    <property type="entry name" value="WD_REPEATS_REGION"/>
    <property type="match status" value="3"/>
</dbReference>
<evidence type="ECO:0000256" key="2">
    <source>
        <dbReference type="ARBA" id="ARBA00005649"/>
    </source>
</evidence>
<dbReference type="InterPro" id="IPR015943">
    <property type="entry name" value="WD40/YVTN_repeat-like_dom_sf"/>
</dbReference>
<evidence type="ECO:0000256" key="4">
    <source>
        <dbReference type="ARBA" id="ARBA00022574"/>
    </source>
</evidence>
<dbReference type="PRINTS" id="PR00320">
    <property type="entry name" value="GPROTEINBRPT"/>
</dbReference>
<comment type="similarity">
    <text evidence="2">Belongs to the WD repeat DCAF13/WDSOF1 family.</text>
</comment>
<dbReference type="OrthoDB" id="10249065at2759"/>
<dbReference type="AlphaFoldDB" id="A0A1X7VU14"/>
<dbReference type="InterPro" id="IPR051733">
    <property type="entry name" value="WD_repeat_DCAF13/WDSOF1"/>
</dbReference>
<evidence type="ECO:0000256" key="7">
    <source>
        <dbReference type="ARBA" id="ARBA00023274"/>
    </source>
</evidence>
<dbReference type="GO" id="GO:0000462">
    <property type="term" value="P:maturation of SSU-rRNA from tricistronic rRNA transcript (SSU-rRNA, 5.8S rRNA, LSU-rRNA)"/>
    <property type="evidence" value="ECO:0007669"/>
    <property type="project" value="TreeGrafter"/>
</dbReference>
<dbReference type="InParanoid" id="A0A1X7VU14"/>
<keyword evidence="6" id="KW-0539">Nucleus</keyword>
<dbReference type="EnsemblMetazoa" id="XM_003382604.3">
    <property type="protein sequence ID" value="XP_003382652.1"/>
    <property type="gene ID" value="LOC100640650"/>
</dbReference>
<dbReference type="PROSITE" id="PS00678">
    <property type="entry name" value="WD_REPEATS_1"/>
    <property type="match status" value="1"/>
</dbReference>
<feature type="repeat" description="WD" evidence="9">
    <location>
        <begin position="322"/>
        <end position="363"/>
    </location>
</feature>
<dbReference type="Gene3D" id="2.130.10.10">
    <property type="entry name" value="YVTN repeat-like/Quinoprotein amine dehydrogenase"/>
    <property type="match status" value="3"/>
</dbReference>
<dbReference type="CDD" id="cd00200">
    <property type="entry name" value="WD40"/>
    <property type="match status" value="1"/>
</dbReference>
<reference evidence="11" key="2">
    <citation type="submission" date="2017-05" db="UniProtKB">
        <authorList>
            <consortium name="EnsemblMetazoa"/>
        </authorList>
    </citation>
    <scope>IDENTIFICATION</scope>
</reference>
<comment type="subcellular location">
    <subcellularLocation>
        <location evidence="1">Nucleus</location>
        <location evidence="1">Nucleolus</location>
    </subcellularLocation>
</comment>
<keyword evidence="5" id="KW-0677">Repeat</keyword>
<evidence type="ECO:0000259" key="10">
    <source>
        <dbReference type="Pfam" id="PF04158"/>
    </source>
</evidence>
<keyword evidence="12" id="KW-1185">Reference proteome</keyword>
<dbReference type="UniPathway" id="UPA00143"/>
<protein>
    <recommendedName>
        <fullName evidence="3">DDB1- and CUL4-associated factor 13</fullName>
    </recommendedName>
    <alternativeName>
        <fullName evidence="8">WD repeat and SOF domain-containing protein 1</fullName>
    </alternativeName>
</protein>
<keyword evidence="7" id="KW-0687">Ribonucleoprotein</keyword>
<dbReference type="KEGG" id="aqu:100640650"/>
<evidence type="ECO:0000256" key="9">
    <source>
        <dbReference type="PROSITE-ProRule" id="PRU00221"/>
    </source>
</evidence>
<dbReference type="PROSITE" id="PS50082">
    <property type="entry name" value="WD_REPEATS_2"/>
    <property type="match status" value="4"/>
</dbReference>
<dbReference type="Pfam" id="PF04158">
    <property type="entry name" value="Sof1"/>
    <property type="match status" value="1"/>
</dbReference>
<dbReference type="Proteomes" id="UP000007879">
    <property type="component" value="Unassembled WGS sequence"/>
</dbReference>
<dbReference type="GO" id="GO:0032040">
    <property type="term" value="C:small-subunit processome"/>
    <property type="evidence" value="ECO:0007669"/>
    <property type="project" value="TreeGrafter"/>
</dbReference>
<evidence type="ECO:0000313" key="11">
    <source>
        <dbReference type="EnsemblMetazoa" id="Aqu2.1.43836_001"/>
    </source>
</evidence>
<sequence>MKIKVLCRNPKDYVRESSRDIHKLPRNLNPSMHPHEAAREYVRALNATKLDKVFAKPFIGSLSGHTDGIHCMSKHPKKLSVLLSGSHDGEIKVWNIASRRTLTTISAHSGFVRGLAMNNDGSRFVSVGDDSIIKLWEYPDHSLFPSPHQPLSTILGSTAFTSVDHHQSDPIFATCGDKVEIWNETHSEPLSSFTWGPDNITHVKFNPIQTNLLSSCAADRSIALYDIRQSSPLQKVVLSLKSNAVAWNPMEAFHFTAANEDGNLYTFDMRWLKRPKCIHMDHVNAVLDVDYSPTGQEFVSGGFDKTVRIFREDWKHSREVYHTKRMQRIFSVRWTNDSTYVLSGSDDMNIRIWKARASQKLGKLTNREQKSLDYLEKLKEKYQSHPQIHRIARHRNVPRTIKASAKERREILQARRRRRQNMVQHSAPGTVPKKTLAEEKVIEIIE</sequence>